<comment type="caution">
    <text evidence="2">The sequence shown here is derived from an EMBL/GenBank/DDBJ whole genome shotgun (WGS) entry which is preliminary data.</text>
</comment>
<organism evidence="2 3">
    <name type="scientific">Arthrobacter halodurans</name>
    <dbReference type="NCBI Taxonomy" id="516699"/>
    <lineage>
        <taxon>Bacteria</taxon>
        <taxon>Bacillati</taxon>
        <taxon>Actinomycetota</taxon>
        <taxon>Actinomycetes</taxon>
        <taxon>Micrococcales</taxon>
        <taxon>Micrococcaceae</taxon>
        <taxon>Arthrobacter</taxon>
    </lineage>
</organism>
<protein>
    <submittedName>
        <fullName evidence="2">Acyl-CoA carboxylase epsilon subunit</fullName>
    </submittedName>
</protein>
<dbReference type="InterPro" id="IPR032716">
    <property type="entry name" value="ACC_epsilon"/>
</dbReference>
<keyword evidence="3" id="KW-1185">Reference proteome</keyword>
<proteinExistence type="predicted"/>
<reference evidence="2 3" key="1">
    <citation type="submission" date="2024-09" db="EMBL/GenBank/DDBJ databases">
        <authorList>
            <person name="Salinas-Garcia M.A."/>
            <person name="Prieme A."/>
        </authorList>
    </citation>
    <scope>NUCLEOTIDE SEQUENCE [LARGE SCALE GENOMIC DNA]</scope>
    <source>
        <strain evidence="2 3">DSM 21081</strain>
    </source>
</reference>
<name>A0ABV4UNS0_9MICC</name>
<feature type="region of interest" description="Disordered" evidence="1">
    <location>
        <begin position="1"/>
        <end position="20"/>
    </location>
</feature>
<evidence type="ECO:0000313" key="3">
    <source>
        <dbReference type="Proteomes" id="UP001575652"/>
    </source>
</evidence>
<feature type="region of interest" description="Disordered" evidence="1">
    <location>
        <begin position="43"/>
        <end position="78"/>
    </location>
</feature>
<dbReference type="Pfam" id="PF13822">
    <property type="entry name" value="ACC_epsilon"/>
    <property type="match status" value="1"/>
</dbReference>
<evidence type="ECO:0000256" key="1">
    <source>
        <dbReference type="SAM" id="MobiDB-lite"/>
    </source>
</evidence>
<accession>A0ABV4UNS0</accession>
<dbReference type="EMBL" id="JBHDLJ010000009">
    <property type="protein sequence ID" value="MFB0835272.1"/>
    <property type="molecule type" value="Genomic_DNA"/>
</dbReference>
<gene>
    <name evidence="2" type="ORF">ACETWP_11800</name>
</gene>
<sequence>MDTQTTGVPGPPEGPLFSVQRGNPTAEELAALTAVLLALGNGAEAAPAEPPRREVLRRNARRGRQLAGLPGAWRSGRS</sequence>
<dbReference type="Proteomes" id="UP001575652">
    <property type="component" value="Unassembled WGS sequence"/>
</dbReference>
<dbReference type="RefSeq" id="WP_373972448.1">
    <property type="nucleotide sequence ID" value="NZ_JBHDLJ010000009.1"/>
</dbReference>
<evidence type="ECO:0000313" key="2">
    <source>
        <dbReference type="EMBL" id="MFB0835272.1"/>
    </source>
</evidence>